<proteinExistence type="predicted"/>
<accession>A0A9X3SCY3</accession>
<comment type="caution">
    <text evidence="2">The sequence shown here is derived from an EMBL/GenBank/DDBJ whole genome shotgun (WGS) entry which is preliminary data.</text>
</comment>
<dbReference type="PROSITE" id="PS51257">
    <property type="entry name" value="PROKAR_LIPOPROTEIN"/>
    <property type="match status" value="1"/>
</dbReference>
<evidence type="ECO:0000313" key="2">
    <source>
        <dbReference type="EMBL" id="MDA0183035.1"/>
    </source>
</evidence>
<dbReference type="Proteomes" id="UP001147653">
    <property type="component" value="Unassembled WGS sequence"/>
</dbReference>
<evidence type="ECO:0000256" key="1">
    <source>
        <dbReference type="SAM" id="SignalP"/>
    </source>
</evidence>
<organism evidence="2 3">
    <name type="scientific">Solirubrobacter phytolaccae</name>
    <dbReference type="NCBI Taxonomy" id="1404360"/>
    <lineage>
        <taxon>Bacteria</taxon>
        <taxon>Bacillati</taxon>
        <taxon>Actinomycetota</taxon>
        <taxon>Thermoleophilia</taxon>
        <taxon>Solirubrobacterales</taxon>
        <taxon>Solirubrobacteraceae</taxon>
        <taxon>Solirubrobacter</taxon>
    </lineage>
</organism>
<feature type="signal peptide" evidence="1">
    <location>
        <begin position="1"/>
        <end position="19"/>
    </location>
</feature>
<evidence type="ECO:0000313" key="3">
    <source>
        <dbReference type="Proteomes" id="UP001147653"/>
    </source>
</evidence>
<gene>
    <name evidence="2" type="ORF">OJ997_22190</name>
</gene>
<keyword evidence="1" id="KW-0732">Signal</keyword>
<name>A0A9X3SCY3_9ACTN</name>
<protein>
    <submittedName>
        <fullName evidence="2">Uncharacterized protein</fullName>
    </submittedName>
</protein>
<reference evidence="2" key="1">
    <citation type="submission" date="2022-10" db="EMBL/GenBank/DDBJ databases">
        <title>The WGS of Solirubrobacter phytolaccae KCTC 29190.</title>
        <authorList>
            <person name="Jiang Z."/>
        </authorList>
    </citation>
    <scope>NUCLEOTIDE SEQUENCE</scope>
    <source>
        <strain evidence="2">KCTC 29190</strain>
    </source>
</reference>
<keyword evidence="3" id="KW-1185">Reference proteome</keyword>
<dbReference type="EMBL" id="JAPDDP010000045">
    <property type="protein sequence ID" value="MDA0183035.1"/>
    <property type="molecule type" value="Genomic_DNA"/>
</dbReference>
<feature type="chain" id="PRO_5040923189" evidence="1">
    <location>
        <begin position="20"/>
        <end position="249"/>
    </location>
</feature>
<dbReference type="RefSeq" id="WP_270027419.1">
    <property type="nucleotide sequence ID" value="NZ_JAPDDP010000045.1"/>
</dbReference>
<dbReference type="AlphaFoldDB" id="A0A9X3SCY3"/>
<sequence>MKLAVTGPVLALAAALTLAACGEEEQKVATHSASDKESGLSVSVAGDQVTIKRTSASAAGTGGKAGQVYCTDDYAKLMGAQEQPAPSLGWYAASLITWPEKAKSTTVTLSHALKGKPDLCVAQSTDGSAQAIMYFDAKVKTAIDTQQASAGREQQAASAEEALTSAAGMAVAAVAEDKFPAAAELVSALTAQGLIAKAAADEAAVSETGTLYVLTGETTDTQVVLAIKGSDNKVITATQKRTGDPKIAK</sequence>